<feature type="chain" id="PRO_5032530231" description="LRRNT domain-containing protein" evidence="1">
    <location>
        <begin position="21"/>
        <end position="129"/>
    </location>
</feature>
<accession>A0A8B6GGH2</accession>
<organism evidence="2 3">
    <name type="scientific">Mytilus galloprovincialis</name>
    <name type="common">Mediterranean mussel</name>
    <dbReference type="NCBI Taxonomy" id="29158"/>
    <lineage>
        <taxon>Eukaryota</taxon>
        <taxon>Metazoa</taxon>
        <taxon>Spiralia</taxon>
        <taxon>Lophotrochozoa</taxon>
        <taxon>Mollusca</taxon>
        <taxon>Bivalvia</taxon>
        <taxon>Autobranchia</taxon>
        <taxon>Pteriomorphia</taxon>
        <taxon>Mytilida</taxon>
        <taxon>Mytiloidea</taxon>
        <taxon>Mytilidae</taxon>
        <taxon>Mytilinae</taxon>
        <taxon>Mytilus</taxon>
    </lineage>
</organism>
<evidence type="ECO:0008006" key="4">
    <source>
        <dbReference type="Google" id="ProtNLM"/>
    </source>
</evidence>
<dbReference type="SUPFAM" id="SSF52058">
    <property type="entry name" value="L domain-like"/>
    <property type="match status" value="1"/>
</dbReference>
<dbReference type="Proteomes" id="UP000596742">
    <property type="component" value="Unassembled WGS sequence"/>
</dbReference>
<reference evidence="2" key="1">
    <citation type="submission" date="2018-11" db="EMBL/GenBank/DDBJ databases">
        <authorList>
            <person name="Alioto T."/>
            <person name="Alioto T."/>
        </authorList>
    </citation>
    <scope>NUCLEOTIDE SEQUENCE</scope>
</reference>
<evidence type="ECO:0000256" key="1">
    <source>
        <dbReference type="SAM" id="SignalP"/>
    </source>
</evidence>
<comment type="caution">
    <text evidence="2">The sequence shown here is derived from an EMBL/GenBank/DDBJ whole genome shotgun (WGS) entry which is preliminary data.</text>
</comment>
<dbReference type="InterPro" id="IPR032675">
    <property type="entry name" value="LRR_dom_sf"/>
</dbReference>
<keyword evidence="1" id="KW-0732">Signal</keyword>
<feature type="signal peptide" evidence="1">
    <location>
        <begin position="1"/>
        <end position="20"/>
    </location>
</feature>
<keyword evidence="3" id="KW-1185">Reference proteome</keyword>
<proteinExistence type="predicted"/>
<gene>
    <name evidence="2" type="ORF">MGAL_10B027374</name>
</gene>
<dbReference type="Gene3D" id="3.80.10.10">
    <property type="entry name" value="Ribonuclease Inhibitor"/>
    <property type="match status" value="1"/>
</dbReference>
<protein>
    <recommendedName>
        <fullName evidence="4">LRRNT domain-containing protein</fullName>
    </recommendedName>
</protein>
<dbReference type="OrthoDB" id="4691307at2759"/>
<sequence length="129" mass="14747">MMRCLLQLMVFPLWCTLVYCCDPRCYCYSKNSICGNKIVSQSIDSIPTDFPSNTNAIYLYNQLLTNLSSFDCNLYPNITQLSVSTSLIEEVNYTDFHGCSFLITLQLQNNNITEIKNTTFGEIPSLRQL</sequence>
<evidence type="ECO:0000313" key="3">
    <source>
        <dbReference type="Proteomes" id="UP000596742"/>
    </source>
</evidence>
<dbReference type="AlphaFoldDB" id="A0A8B6GGH2"/>
<dbReference type="Pfam" id="PF13855">
    <property type="entry name" value="LRR_8"/>
    <property type="match status" value="1"/>
</dbReference>
<name>A0A8B6GGH2_MYTGA</name>
<dbReference type="EMBL" id="UYJE01008373">
    <property type="protein sequence ID" value="VDI63429.1"/>
    <property type="molecule type" value="Genomic_DNA"/>
</dbReference>
<dbReference type="InterPro" id="IPR001611">
    <property type="entry name" value="Leu-rich_rpt"/>
</dbReference>
<evidence type="ECO:0000313" key="2">
    <source>
        <dbReference type="EMBL" id="VDI63429.1"/>
    </source>
</evidence>